<evidence type="ECO:0000256" key="7">
    <source>
        <dbReference type="ARBA" id="ARBA00048548"/>
    </source>
</evidence>
<dbReference type="Pfam" id="PF14492">
    <property type="entry name" value="EFG_III"/>
    <property type="match status" value="1"/>
</dbReference>
<dbReference type="Gene3D" id="3.40.50.300">
    <property type="entry name" value="P-loop containing nucleotide triphosphate hydrolases"/>
    <property type="match status" value="1"/>
</dbReference>
<dbReference type="CDD" id="cd01885">
    <property type="entry name" value="EF2"/>
    <property type="match status" value="1"/>
</dbReference>
<dbReference type="Pfam" id="PF25118">
    <property type="entry name" value="EFL1"/>
    <property type="match status" value="1"/>
</dbReference>
<dbReference type="NCBIfam" id="TIGR00231">
    <property type="entry name" value="small_GTP"/>
    <property type="match status" value="1"/>
</dbReference>
<dbReference type="GO" id="GO:0005829">
    <property type="term" value="C:cytosol"/>
    <property type="evidence" value="ECO:0007669"/>
    <property type="project" value="TreeGrafter"/>
</dbReference>
<evidence type="ECO:0000256" key="6">
    <source>
        <dbReference type="ARBA" id="ARBA00023134"/>
    </source>
</evidence>
<keyword evidence="6" id="KW-0342">GTP-binding</keyword>
<evidence type="ECO:0000256" key="10">
    <source>
        <dbReference type="SAM" id="MobiDB-lite"/>
    </source>
</evidence>
<dbReference type="Gene3D" id="3.30.230.10">
    <property type="match status" value="1"/>
</dbReference>
<dbReference type="PROSITE" id="PS51722">
    <property type="entry name" value="G_TR_2"/>
    <property type="match status" value="1"/>
</dbReference>
<evidence type="ECO:0000256" key="2">
    <source>
        <dbReference type="ARBA" id="ARBA00022490"/>
    </source>
</evidence>
<dbReference type="Gene3D" id="3.30.70.870">
    <property type="entry name" value="Elongation Factor G (Translational Gtpase), domain 3"/>
    <property type="match status" value="1"/>
</dbReference>
<evidence type="ECO:0000256" key="1">
    <source>
        <dbReference type="ARBA" id="ARBA00004496"/>
    </source>
</evidence>
<keyword evidence="4" id="KW-0547">Nucleotide-binding</keyword>
<evidence type="ECO:0000256" key="3">
    <source>
        <dbReference type="ARBA" id="ARBA00022517"/>
    </source>
</evidence>
<dbReference type="GO" id="GO:0003924">
    <property type="term" value="F:GTPase activity"/>
    <property type="evidence" value="ECO:0007669"/>
    <property type="project" value="InterPro"/>
</dbReference>
<gene>
    <name evidence="12" type="ORF">OCBIM_22039640mg</name>
</gene>
<dbReference type="SMART" id="SM00838">
    <property type="entry name" value="EFG_C"/>
    <property type="match status" value="1"/>
</dbReference>
<dbReference type="InterPro" id="IPR035647">
    <property type="entry name" value="EFG_III/V"/>
</dbReference>
<accession>A0A0L8I0U6</accession>
<dbReference type="STRING" id="37653.A0A0L8I0U6"/>
<dbReference type="InterPro" id="IPR000640">
    <property type="entry name" value="EFG_V-like"/>
</dbReference>
<keyword evidence="3" id="KW-0690">Ribosome biogenesis</keyword>
<feature type="compositionally biased region" description="Basic and acidic residues" evidence="10">
    <location>
        <begin position="462"/>
        <end position="472"/>
    </location>
</feature>
<dbReference type="InterPro" id="IPR020568">
    <property type="entry name" value="Ribosomal_Su5_D2-typ_SF"/>
</dbReference>
<dbReference type="InterPro" id="IPR005225">
    <property type="entry name" value="Small_GTP-bd"/>
</dbReference>
<comment type="subcellular location">
    <subcellularLocation>
        <location evidence="1">Cytoplasm</location>
    </subcellularLocation>
</comment>
<dbReference type="InterPro" id="IPR014721">
    <property type="entry name" value="Ribsml_uS5_D2-typ_fold_subgr"/>
</dbReference>
<proteinExistence type="predicted"/>
<dbReference type="GO" id="GO:0005525">
    <property type="term" value="F:GTP binding"/>
    <property type="evidence" value="ECO:0007669"/>
    <property type="project" value="UniProtKB-KW"/>
</dbReference>
<dbReference type="GO" id="GO:0043022">
    <property type="term" value="F:ribosome binding"/>
    <property type="evidence" value="ECO:0007669"/>
    <property type="project" value="TreeGrafter"/>
</dbReference>
<dbReference type="GO" id="GO:1990904">
    <property type="term" value="C:ribonucleoprotein complex"/>
    <property type="evidence" value="ECO:0007669"/>
    <property type="project" value="TreeGrafter"/>
</dbReference>
<dbReference type="EMBL" id="KQ416810">
    <property type="protein sequence ID" value="KOF95102.1"/>
    <property type="molecule type" value="Genomic_DNA"/>
</dbReference>
<dbReference type="InterPro" id="IPR027417">
    <property type="entry name" value="P-loop_NTPase"/>
</dbReference>
<dbReference type="SUPFAM" id="SSF52540">
    <property type="entry name" value="P-loop containing nucleoside triphosphate hydrolases"/>
    <property type="match status" value="1"/>
</dbReference>
<dbReference type="FunFam" id="3.90.1430.10:FF:000002">
    <property type="entry name" value="Elongation factor like GTPase 1"/>
    <property type="match status" value="1"/>
</dbReference>
<dbReference type="PRINTS" id="PR00315">
    <property type="entry name" value="ELONGATNFCT"/>
</dbReference>
<dbReference type="KEGG" id="obi:106867407"/>
<dbReference type="SUPFAM" id="SSF54211">
    <property type="entry name" value="Ribosomal protein S5 domain 2-like"/>
    <property type="match status" value="1"/>
</dbReference>
<dbReference type="CDD" id="cd16268">
    <property type="entry name" value="EF2_II"/>
    <property type="match status" value="1"/>
</dbReference>
<evidence type="ECO:0000256" key="8">
    <source>
        <dbReference type="ARBA" id="ARBA00068031"/>
    </source>
</evidence>
<keyword evidence="2" id="KW-0963">Cytoplasm</keyword>
<organism evidence="12">
    <name type="scientific">Octopus bimaculoides</name>
    <name type="common">California two-spotted octopus</name>
    <dbReference type="NCBI Taxonomy" id="37653"/>
    <lineage>
        <taxon>Eukaryota</taxon>
        <taxon>Metazoa</taxon>
        <taxon>Spiralia</taxon>
        <taxon>Lophotrochozoa</taxon>
        <taxon>Mollusca</taxon>
        <taxon>Cephalopoda</taxon>
        <taxon>Coleoidea</taxon>
        <taxon>Octopodiformes</taxon>
        <taxon>Octopoda</taxon>
        <taxon>Incirrata</taxon>
        <taxon>Octopodidae</taxon>
        <taxon>Octopus</taxon>
    </lineage>
</organism>
<dbReference type="CDD" id="cd16261">
    <property type="entry name" value="EF2_snRNP_III"/>
    <property type="match status" value="1"/>
</dbReference>
<evidence type="ECO:0000256" key="4">
    <source>
        <dbReference type="ARBA" id="ARBA00022741"/>
    </source>
</evidence>
<dbReference type="FunFam" id="3.30.70.240:FF:000006">
    <property type="entry name" value="Elongation factor like GTPase 1"/>
    <property type="match status" value="1"/>
</dbReference>
<dbReference type="OrthoDB" id="364892at2759"/>
<dbReference type="InterPro" id="IPR041095">
    <property type="entry name" value="EFG_II"/>
</dbReference>
<keyword evidence="5" id="KW-0378">Hydrolase</keyword>
<feature type="domain" description="Tr-type G" evidence="11">
    <location>
        <begin position="18"/>
        <end position="259"/>
    </location>
</feature>
<evidence type="ECO:0000256" key="9">
    <source>
        <dbReference type="ARBA" id="ARBA00081809"/>
    </source>
</evidence>
<dbReference type="OMA" id="SKKKCAM"/>
<dbReference type="InterPro" id="IPR056752">
    <property type="entry name" value="EFL1"/>
</dbReference>
<dbReference type="FunFam" id="3.30.70.870:FF:000002">
    <property type="entry name" value="Translation elongation factor 2"/>
    <property type="match status" value="1"/>
</dbReference>
<name>A0A0L8I0U6_OCTBM</name>
<evidence type="ECO:0000259" key="11">
    <source>
        <dbReference type="PROSITE" id="PS51722"/>
    </source>
</evidence>
<dbReference type="PANTHER" id="PTHR42908:SF3">
    <property type="entry name" value="ELONGATION FACTOR-LIKE GTPASE 1"/>
    <property type="match status" value="1"/>
</dbReference>
<feature type="region of interest" description="Disordered" evidence="10">
    <location>
        <begin position="452"/>
        <end position="485"/>
    </location>
</feature>
<dbReference type="CDD" id="cd01681">
    <property type="entry name" value="aeEF2_snRNP_like_IV"/>
    <property type="match status" value="1"/>
</dbReference>
<dbReference type="FunFam" id="3.40.50.300:FF:000746">
    <property type="entry name" value="Ribosome assembly protein 1"/>
    <property type="match status" value="1"/>
</dbReference>
<comment type="catalytic activity">
    <reaction evidence="7">
        <text>GTP + H2O = GDP + phosphate + H(+)</text>
        <dbReference type="Rhea" id="RHEA:19669"/>
        <dbReference type="ChEBI" id="CHEBI:15377"/>
        <dbReference type="ChEBI" id="CHEBI:15378"/>
        <dbReference type="ChEBI" id="CHEBI:37565"/>
        <dbReference type="ChEBI" id="CHEBI:43474"/>
        <dbReference type="ChEBI" id="CHEBI:58189"/>
    </reaction>
</comment>
<evidence type="ECO:0000313" key="12">
    <source>
        <dbReference type="EMBL" id="KOF95102.1"/>
    </source>
</evidence>
<evidence type="ECO:0000256" key="5">
    <source>
        <dbReference type="ARBA" id="ARBA00022801"/>
    </source>
</evidence>
<dbReference type="Pfam" id="PF00009">
    <property type="entry name" value="GTP_EFTU"/>
    <property type="match status" value="1"/>
</dbReference>
<dbReference type="Gene3D" id="2.40.30.10">
    <property type="entry name" value="Translation factors"/>
    <property type="match status" value="1"/>
</dbReference>
<dbReference type="InterPro" id="IPR009000">
    <property type="entry name" value="Transl_B-barrel_sf"/>
</dbReference>
<dbReference type="Gene3D" id="3.90.1430.10">
    <property type="entry name" value="Yeast translation eEF2 (G' domain)"/>
    <property type="match status" value="1"/>
</dbReference>
<dbReference type="GO" id="GO:0042256">
    <property type="term" value="P:cytosolic ribosome assembly"/>
    <property type="evidence" value="ECO:0007669"/>
    <property type="project" value="TreeGrafter"/>
</dbReference>
<dbReference type="Gene3D" id="3.30.70.240">
    <property type="match status" value="1"/>
</dbReference>
<dbReference type="SUPFAM" id="SSF50447">
    <property type="entry name" value="Translation proteins"/>
    <property type="match status" value="1"/>
</dbReference>
<dbReference type="InterPro" id="IPR000795">
    <property type="entry name" value="T_Tr_GTP-bd_dom"/>
</dbReference>
<dbReference type="PANTHER" id="PTHR42908">
    <property type="entry name" value="TRANSLATION ELONGATION FACTOR-RELATED"/>
    <property type="match status" value="1"/>
</dbReference>
<dbReference type="Pfam" id="PF00679">
    <property type="entry name" value="EFG_C"/>
    <property type="match status" value="1"/>
</dbReference>
<reference evidence="12" key="1">
    <citation type="submission" date="2015-07" db="EMBL/GenBank/DDBJ databases">
        <title>MeaNS - Measles Nucleotide Surveillance Program.</title>
        <authorList>
            <person name="Tran T."/>
            <person name="Druce J."/>
        </authorList>
    </citation>
    <scope>NUCLEOTIDE SEQUENCE</scope>
    <source>
        <strain evidence="12">UCB-OBI-ISO-001</strain>
        <tissue evidence="12">Gonad</tissue>
    </source>
</reference>
<dbReference type="SUPFAM" id="SSF54980">
    <property type="entry name" value="EF-G C-terminal domain-like"/>
    <property type="match status" value="2"/>
</dbReference>
<dbReference type="AlphaFoldDB" id="A0A0L8I0U6"/>
<dbReference type="CDD" id="cd04096">
    <property type="entry name" value="eEF2_snRNP_like_C"/>
    <property type="match status" value="1"/>
</dbReference>
<sequence>MMRTTTAEKLAKLQKTPQNIRNICILAHVDHGKTTLADSLVASNGIISQRMSGKIRYMDSREDEQLRGITMKSSAISLHYVHEQEDYLINLIDSPGHVDFSSEVSTAVRLCDGAIIIVDVIEGVSPQTHAVLRQAWLEGIKPVLLLNKIDRLILELHMEPQEAYLHLRQILEQINVLTSELFTSEWMEKSSNMPPNASEDLESWSADLNMVLEEEGDDSNIYFSPDQGNVIFASALDGWGFSISHFVNMYSEKLGISAAALNKTLWGNYYLNSKAKRIMKGAQAKNKKPLFVQFVLDNIWAVYQAVMIKKDKEMIAKIVNSLNLKISARDSRSDPKVHLQAICSQWLPLSNAVLSIVAKKIPAPTNMSKARIEKLMSSNSRSFESLPQKSQDLRNDFLACSSSEDAPVIIFVSKMVAIERKSLPQHKARPLTEADLQEKRRIALQKRAERLAAKATENTENAEDKQKSKENLSGDPVNNDTDLNGAVEPQSEHVFIAFARIFSGTVRKGCKVFVLGPKHDPEKALQNEQSTLLENSDLTVNELSSSQHIMSFTVQDLYLFMGRELEIMDEVPAGNVLGIGSLEEYVLKTATLCETIACPAFTDMHFEAAPIVRVAIEPQNICDMPNLVKGLRLLNQADPCVEVLVQETGEHVIVAAGEVHLQRCLEDLTDRYANVQIIASSPIVPFRETIITPPKTDMVNEAIVQMTDTKCLRMKNIENDIEEIRPGLIEIQTPNRKCTIHLSAKPLPEEVTNILEKSTEVLKYFQVQIKIRTSKGGQLNCTEINHVMDEGVRNLKKQLNDAFSQAGKEWQGFTDHIWSFGPRHVGPNVLVNKIPNYQRPSLWNITDDTTGILRSYDDSIISGFQMATLSGPLCEEPMHGVCFIIEQWDYLDSLNGTSSCCIGDTNGASEERKQDLTYTNEVAYGPFSGQLMSTIKDGCRKVFLTQSMRLMVAMYKCDIQATADVLGKLYAVLGKRNGKVLHEDMREGTRVFNIEAALPIIESFGFAEDIRKKTSGLASPQLRFSHWEVVDMDPFWVPQTEEEYLHFGEKADSENLARSYMNAVRKRKGLKVNEKIVEHAEKQRTLKKNK</sequence>
<protein>
    <recommendedName>
        <fullName evidence="8">Ribosome assembly protein 1</fullName>
    </recommendedName>
    <alternativeName>
        <fullName evidence="9">Elongation factor-like 1</fullName>
    </alternativeName>
</protein>